<feature type="transmembrane region" description="Helical" evidence="6">
    <location>
        <begin position="329"/>
        <end position="348"/>
    </location>
</feature>
<dbReference type="GO" id="GO:0022857">
    <property type="term" value="F:transmembrane transporter activity"/>
    <property type="evidence" value="ECO:0007669"/>
    <property type="project" value="InterPro"/>
</dbReference>
<feature type="transmembrane region" description="Helical" evidence="6">
    <location>
        <begin position="354"/>
        <end position="372"/>
    </location>
</feature>
<gene>
    <name evidence="7" type="primary">yhdG</name>
    <name evidence="7" type="ORF">Enr10x_19240</name>
</gene>
<name>A0A517Q4T3_9PLAN</name>
<protein>
    <submittedName>
        <fullName evidence="7">Putative amino acid permease YhdG</fullName>
    </submittedName>
</protein>
<feature type="transmembrane region" description="Helical" evidence="6">
    <location>
        <begin position="384"/>
        <end position="407"/>
    </location>
</feature>
<evidence type="ECO:0000256" key="3">
    <source>
        <dbReference type="ARBA" id="ARBA00022692"/>
    </source>
</evidence>
<reference evidence="7 8" key="1">
    <citation type="submission" date="2019-03" db="EMBL/GenBank/DDBJ databases">
        <title>Deep-cultivation of Planctomycetes and their phenomic and genomic characterization uncovers novel biology.</title>
        <authorList>
            <person name="Wiegand S."/>
            <person name="Jogler M."/>
            <person name="Boedeker C."/>
            <person name="Pinto D."/>
            <person name="Vollmers J."/>
            <person name="Rivas-Marin E."/>
            <person name="Kohn T."/>
            <person name="Peeters S.H."/>
            <person name="Heuer A."/>
            <person name="Rast P."/>
            <person name="Oberbeckmann S."/>
            <person name="Bunk B."/>
            <person name="Jeske O."/>
            <person name="Meyerdierks A."/>
            <person name="Storesund J.E."/>
            <person name="Kallscheuer N."/>
            <person name="Luecker S."/>
            <person name="Lage O.M."/>
            <person name="Pohl T."/>
            <person name="Merkel B.J."/>
            <person name="Hornburger P."/>
            <person name="Mueller R.-W."/>
            <person name="Bruemmer F."/>
            <person name="Labrenz M."/>
            <person name="Spormann A.M."/>
            <person name="Op den Camp H."/>
            <person name="Overmann J."/>
            <person name="Amann R."/>
            <person name="Jetten M.S.M."/>
            <person name="Mascher T."/>
            <person name="Medema M.H."/>
            <person name="Devos D.P."/>
            <person name="Kaster A.-K."/>
            <person name="Ovreas L."/>
            <person name="Rohde M."/>
            <person name="Galperin M.Y."/>
            <person name="Jogler C."/>
        </authorList>
    </citation>
    <scope>NUCLEOTIDE SEQUENCE [LARGE SCALE GENOMIC DNA]</scope>
    <source>
        <strain evidence="7 8">Enr10</strain>
    </source>
</reference>
<accession>A0A517Q4T3</accession>
<keyword evidence="8" id="KW-1185">Reference proteome</keyword>
<dbReference type="Proteomes" id="UP000315647">
    <property type="component" value="Chromosome"/>
</dbReference>
<dbReference type="PANTHER" id="PTHR42770">
    <property type="entry name" value="AMINO ACID TRANSPORTER-RELATED"/>
    <property type="match status" value="1"/>
</dbReference>
<dbReference type="AlphaFoldDB" id="A0A517Q4T3"/>
<feature type="transmembrane region" description="Helical" evidence="6">
    <location>
        <begin position="196"/>
        <end position="214"/>
    </location>
</feature>
<evidence type="ECO:0000256" key="5">
    <source>
        <dbReference type="ARBA" id="ARBA00023136"/>
    </source>
</evidence>
<keyword evidence="3 6" id="KW-0812">Transmembrane</keyword>
<evidence type="ECO:0000256" key="4">
    <source>
        <dbReference type="ARBA" id="ARBA00022989"/>
    </source>
</evidence>
<dbReference type="EMBL" id="CP037421">
    <property type="protein sequence ID" value="QDT26619.1"/>
    <property type="molecule type" value="Genomic_DNA"/>
</dbReference>
<feature type="transmembrane region" description="Helical" evidence="6">
    <location>
        <begin position="125"/>
        <end position="146"/>
    </location>
</feature>
<evidence type="ECO:0000313" key="7">
    <source>
        <dbReference type="EMBL" id="QDT26619.1"/>
    </source>
</evidence>
<feature type="transmembrane region" description="Helical" evidence="6">
    <location>
        <begin position="50"/>
        <end position="70"/>
    </location>
</feature>
<evidence type="ECO:0000256" key="2">
    <source>
        <dbReference type="ARBA" id="ARBA00022475"/>
    </source>
</evidence>
<feature type="transmembrane region" description="Helical" evidence="6">
    <location>
        <begin position="95"/>
        <end position="119"/>
    </location>
</feature>
<feature type="transmembrane region" description="Helical" evidence="6">
    <location>
        <begin position="23"/>
        <end position="44"/>
    </location>
</feature>
<dbReference type="GO" id="GO:0005886">
    <property type="term" value="C:plasma membrane"/>
    <property type="evidence" value="ECO:0007669"/>
    <property type="project" value="UniProtKB-SubCell"/>
</dbReference>
<dbReference type="Pfam" id="PF13520">
    <property type="entry name" value="AA_permease_2"/>
    <property type="match status" value="1"/>
</dbReference>
<dbReference type="RefSeq" id="WP_145448852.1">
    <property type="nucleotide sequence ID" value="NZ_CP037421.1"/>
</dbReference>
<keyword evidence="2" id="KW-1003">Cell membrane</keyword>
<organism evidence="7 8">
    <name type="scientific">Gimesia panareensis</name>
    <dbReference type="NCBI Taxonomy" id="2527978"/>
    <lineage>
        <taxon>Bacteria</taxon>
        <taxon>Pseudomonadati</taxon>
        <taxon>Planctomycetota</taxon>
        <taxon>Planctomycetia</taxon>
        <taxon>Planctomycetales</taxon>
        <taxon>Planctomycetaceae</taxon>
        <taxon>Gimesia</taxon>
    </lineage>
</organism>
<evidence type="ECO:0000256" key="1">
    <source>
        <dbReference type="ARBA" id="ARBA00004651"/>
    </source>
</evidence>
<feature type="transmembrane region" description="Helical" evidence="6">
    <location>
        <begin position="235"/>
        <end position="259"/>
    </location>
</feature>
<comment type="subcellular location">
    <subcellularLocation>
        <location evidence="1">Cell membrane</location>
        <topology evidence="1">Multi-pass membrane protein</topology>
    </subcellularLocation>
</comment>
<dbReference type="Gene3D" id="1.20.1740.10">
    <property type="entry name" value="Amino acid/polyamine transporter I"/>
    <property type="match status" value="1"/>
</dbReference>
<dbReference type="InterPro" id="IPR050367">
    <property type="entry name" value="APC_superfamily"/>
</dbReference>
<feature type="transmembrane region" description="Helical" evidence="6">
    <location>
        <begin position="279"/>
        <end position="308"/>
    </location>
</feature>
<dbReference type="PANTHER" id="PTHR42770:SF11">
    <property type="entry name" value="INNER MEMBRANE TRANSPORT PROTEIN YBAT"/>
    <property type="match status" value="1"/>
</dbReference>
<keyword evidence="4 6" id="KW-1133">Transmembrane helix</keyword>
<evidence type="ECO:0000313" key="8">
    <source>
        <dbReference type="Proteomes" id="UP000315647"/>
    </source>
</evidence>
<dbReference type="PIRSF" id="PIRSF006060">
    <property type="entry name" value="AA_transporter"/>
    <property type="match status" value="1"/>
</dbReference>
<sequence length="419" mass="44459">MTENAESPHNSVALKRSISLWKIVLYGVGTMLGAGIYVLISKIAGSAGMYVPLAFLISASIVSFSAFSYAELSSRLPVSAGEVAYVHAAFNRKSLSILVGLAVLTTGIVSAATISRGFVGYLNEFVAVNSAAAITVLVLSVGLLAAFGVDAAVGAVVAITFVELTGVLLVIAGGAAELVTVPLRFTEFVPPFDVGVWMTILFASFLAFYAYIGFEDMVNMAEEVTDVERTMPRAIILALAITTTLYILVSLVAVLTLPMDQLIHSQAPFTDIVREHGLVPPWLISAISLVAVLNGVMVQVVMASRILYGMGRQGIAPGILGDVHPRTQTPLWATGIATITVLVLALGFPIESLARGTSFVMLCVFTMVNAALIKLKRNPAPDELALICYPLFIPVLGAILSVLLLLMECIRHLGWYDGL</sequence>
<keyword evidence="5 6" id="KW-0472">Membrane</keyword>
<proteinExistence type="predicted"/>
<evidence type="ECO:0000256" key="6">
    <source>
        <dbReference type="SAM" id="Phobius"/>
    </source>
</evidence>
<feature type="transmembrane region" description="Helical" evidence="6">
    <location>
        <begin position="153"/>
        <end position="176"/>
    </location>
</feature>
<dbReference type="InterPro" id="IPR002293">
    <property type="entry name" value="AA/rel_permease1"/>
</dbReference>